<sequence length="57" mass="6855">MCFYIGKIPKKAELVFLKPTFDDHRSSKCHKNFINVRGRINEKSRKRIDKENGQLYR</sequence>
<organism evidence="1 2">
    <name type="scientific">Enterococcus faecium</name>
    <name type="common">Streptococcus faecium</name>
    <dbReference type="NCBI Taxonomy" id="1352"/>
    <lineage>
        <taxon>Bacteria</taxon>
        <taxon>Bacillati</taxon>
        <taxon>Bacillota</taxon>
        <taxon>Bacilli</taxon>
        <taxon>Lactobacillales</taxon>
        <taxon>Enterococcaceae</taxon>
        <taxon>Enterococcus</taxon>
    </lineage>
</organism>
<evidence type="ECO:0000313" key="1">
    <source>
        <dbReference type="EMBL" id="OTN93653.1"/>
    </source>
</evidence>
<dbReference type="Proteomes" id="UP000194885">
    <property type="component" value="Unassembled WGS sequence"/>
</dbReference>
<reference evidence="1 2" key="1">
    <citation type="submission" date="2017-05" db="EMBL/GenBank/DDBJ databases">
        <title>The Genome Sequence of Enterococcus faecium 7H8_DIV0219.</title>
        <authorList>
            <consortium name="The Broad Institute Genomics Platform"/>
            <consortium name="The Broad Institute Genomic Center for Infectious Diseases"/>
            <person name="Earl A."/>
            <person name="Manson A."/>
            <person name="Schwartman J."/>
            <person name="Gilmore M."/>
            <person name="Abouelleil A."/>
            <person name="Cao P."/>
            <person name="Chapman S."/>
            <person name="Cusick C."/>
            <person name="Shea T."/>
            <person name="Young S."/>
            <person name="Neafsey D."/>
            <person name="Nusbaum C."/>
            <person name="Birren B."/>
        </authorList>
    </citation>
    <scope>NUCLEOTIDE SEQUENCE [LARGE SCALE GENOMIC DNA]</scope>
    <source>
        <strain evidence="1 2">7H8_DIV0219</strain>
    </source>
</reference>
<accession>A0A242BDS4</accession>
<dbReference type="EMBL" id="NGKW01000003">
    <property type="protein sequence ID" value="OTN93653.1"/>
    <property type="molecule type" value="Genomic_DNA"/>
</dbReference>
<gene>
    <name evidence="1" type="ORF">A5810_001529</name>
</gene>
<protein>
    <submittedName>
        <fullName evidence="1">Uncharacterized protein</fullName>
    </submittedName>
</protein>
<dbReference type="AlphaFoldDB" id="A0A242BDS4"/>
<evidence type="ECO:0000313" key="2">
    <source>
        <dbReference type="Proteomes" id="UP000194885"/>
    </source>
</evidence>
<comment type="caution">
    <text evidence="1">The sequence shown here is derived from an EMBL/GenBank/DDBJ whole genome shotgun (WGS) entry which is preliminary data.</text>
</comment>
<proteinExistence type="predicted"/>
<name>A0A242BDS4_ENTFC</name>